<organism evidence="2 3">
    <name type="scientific">Paenibacillus typhae</name>
    <dbReference type="NCBI Taxonomy" id="1174501"/>
    <lineage>
        <taxon>Bacteria</taxon>
        <taxon>Bacillati</taxon>
        <taxon>Bacillota</taxon>
        <taxon>Bacilli</taxon>
        <taxon>Bacillales</taxon>
        <taxon>Paenibacillaceae</taxon>
        <taxon>Paenibacillus</taxon>
    </lineage>
</organism>
<sequence>MKSNVNLLYCLLGSIVLALLNHPVLSSARLGIFPSGYGSSMFGIVFVWITDILAFAGYLLLIICSILLIITNINPRHNKSRR</sequence>
<proteinExistence type="predicted"/>
<protein>
    <submittedName>
        <fullName evidence="2">Uncharacterized protein</fullName>
    </submittedName>
</protein>
<keyword evidence="3" id="KW-1185">Reference proteome</keyword>
<keyword evidence="1" id="KW-1133">Transmembrane helix</keyword>
<feature type="transmembrane region" description="Helical" evidence="1">
    <location>
        <begin position="52"/>
        <end position="73"/>
    </location>
</feature>
<gene>
    <name evidence="2" type="ORF">SAMN05216192_1614</name>
</gene>
<accession>A0A1G9FSV3</accession>
<dbReference type="AlphaFoldDB" id="A0A1G9FSV3"/>
<keyword evidence="1" id="KW-0812">Transmembrane</keyword>
<name>A0A1G9FSV3_9BACL</name>
<dbReference type="STRING" id="1174501.SAMN05216192_1614"/>
<dbReference type="Proteomes" id="UP000199050">
    <property type="component" value="Unassembled WGS sequence"/>
</dbReference>
<evidence type="ECO:0000256" key="1">
    <source>
        <dbReference type="SAM" id="Phobius"/>
    </source>
</evidence>
<reference evidence="3" key="1">
    <citation type="submission" date="2016-10" db="EMBL/GenBank/DDBJ databases">
        <authorList>
            <person name="Varghese N."/>
            <person name="Submissions S."/>
        </authorList>
    </citation>
    <scope>NUCLEOTIDE SEQUENCE [LARGE SCALE GENOMIC DNA]</scope>
    <source>
        <strain evidence="3">CGMCC 1.11012</strain>
    </source>
</reference>
<keyword evidence="1" id="KW-0472">Membrane</keyword>
<evidence type="ECO:0000313" key="2">
    <source>
        <dbReference type="EMBL" id="SDK91506.1"/>
    </source>
</evidence>
<evidence type="ECO:0000313" key="3">
    <source>
        <dbReference type="Proteomes" id="UP000199050"/>
    </source>
</evidence>
<dbReference type="EMBL" id="FNDX01000061">
    <property type="protein sequence ID" value="SDK91506.1"/>
    <property type="molecule type" value="Genomic_DNA"/>
</dbReference>